<evidence type="ECO:0000256" key="1">
    <source>
        <dbReference type="SAM" id="MobiDB-lite"/>
    </source>
</evidence>
<feature type="region of interest" description="Disordered" evidence="1">
    <location>
        <begin position="1"/>
        <end position="22"/>
    </location>
</feature>
<name>W7TLG5_9STRA</name>
<proteinExistence type="predicted"/>
<dbReference type="EMBL" id="AZIL01001303">
    <property type="protein sequence ID" value="EWM24348.1"/>
    <property type="molecule type" value="Genomic_DNA"/>
</dbReference>
<sequence>MTRVGFRSPASPRPGQRAARGLFGLRRRRIPNGFAEGKPTAAVGTGYGLALGWNDPRRLLRLENLLDAVALPALPPSLSEEQDPVRSKPGQDEVGVGTVLEIRFSSKRVRDMLTQSTLCTTLAHTHACR</sequence>
<evidence type="ECO:0000313" key="2">
    <source>
        <dbReference type="EMBL" id="EWM24348.1"/>
    </source>
</evidence>
<protein>
    <submittedName>
        <fullName evidence="2">Uncharacterized protein</fullName>
    </submittedName>
</protein>
<keyword evidence="3" id="KW-1185">Reference proteome</keyword>
<accession>W7TLG5</accession>
<gene>
    <name evidence="2" type="ORF">Naga_100105g1</name>
</gene>
<organism evidence="2 3">
    <name type="scientific">Nannochloropsis gaditana</name>
    <dbReference type="NCBI Taxonomy" id="72520"/>
    <lineage>
        <taxon>Eukaryota</taxon>
        <taxon>Sar</taxon>
        <taxon>Stramenopiles</taxon>
        <taxon>Ochrophyta</taxon>
        <taxon>Eustigmatophyceae</taxon>
        <taxon>Eustigmatales</taxon>
        <taxon>Monodopsidaceae</taxon>
        <taxon>Nannochloropsis</taxon>
    </lineage>
</organism>
<comment type="caution">
    <text evidence="2">The sequence shown here is derived from an EMBL/GenBank/DDBJ whole genome shotgun (WGS) entry which is preliminary data.</text>
</comment>
<dbReference type="AlphaFoldDB" id="W7TLG5"/>
<evidence type="ECO:0000313" key="3">
    <source>
        <dbReference type="Proteomes" id="UP000019335"/>
    </source>
</evidence>
<dbReference type="Proteomes" id="UP000019335">
    <property type="component" value="Chromosome 14"/>
</dbReference>
<reference evidence="2 3" key="1">
    <citation type="journal article" date="2014" name="Mol. Plant">
        <title>Chromosome Scale Genome Assembly and Transcriptome Profiling of Nannochloropsis gaditana in Nitrogen Depletion.</title>
        <authorList>
            <person name="Corteggiani Carpinelli E."/>
            <person name="Telatin A."/>
            <person name="Vitulo N."/>
            <person name="Forcato C."/>
            <person name="D'Angelo M."/>
            <person name="Schiavon R."/>
            <person name="Vezzi A."/>
            <person name="Giacometti G.M."/>
            <person name="Morosinotto T."/>
            <person name="Valle G."/>
        </authorList>
    </citation>
    <scope>NUCLEOTIDE SEQUENCE [LARGE SCALE GENOMIC DNA]</scope>
    <source>
        <strain evidence="2 3">B-31</strain>
    </source>
</reference>